<organism evidence="11 12">
    <name type="scientific">Elysia marginata</name>
    <dbReference type="NCBI Taxonomy" id="1093978"/>
    <lineage>
        <taxon>Eukaryota</taxon>
        <taxon>Metazoa</taxon>
        <taxon>Spiralia</taxon>
        <taxon>Lophotrochozoa</taxon>
        <taxon>Mollusca</taxon>
        <taxon>Gastropoda</taxon>
        <taxon>Heterobranchia</taxon>
        <taxon>Euthyneura</taxon>
        <taxon>Panpulmonata</taxon>
        <taxon>Sacoglossa</taxon>
        <taxon>Placobranchoidea</taxon>
        <taxon>Plakobranchidae</taxon>
        <taxon>Elysia</taxon>
    </lineage>
</organism>
<evidence type="ECO:0000256" key="9">
    <source>
        <dbReference type="RuleBase" id="RU363038"/>
    </source>
</evidence>
<evidence type="ECO:0000259" key="10">
    <source>
        <dbReference type="SMART" id="SM00836"/>
    </source>
</evidence>
<evidence type="ECO:0000256" key="2">
    <source>
        <dbReference type="ARBA" id="ARBA00012837"/>
    </source>
</evidence>
<feature type="domain" description="DALR anticodon binding" evidence="10">
    <location>
        <begin position="163"/>
        <end position="289"/>
    </location>
</feature>
<comment type="caution">
    <text evidence="11">The sequence shown here is derived from an EMBL/GenBank/DDBJ whole genome shotgun (WGS) entry which is preliminary data.</text>
</comment>
<comment type="similarity">
    <text evidence="1 9">Belongs to the class-I aminoacyl-tRNA synthetase family.</text>
</comment>
<dbReference type="PANTHER" id="PTHR11956">
    <property type="entry name" value="ARGINYL-TRNA SYNTHETASE"/>
    <property type="match status" value="1"/>
</dbReference>
<evidence type="ECO:0000256" key="8">
    <source>
        <dbReference type="ARBA" id="ARBA00049339"/>
    </source>
</evidence>
<keyword evidence="3 9" id="KW-0436">Ligase</keyword>
<evidence type="ECO:0000313" key="12">
    <source>
        <dbReference type="Proteomes" id="UP000762676"/>
    </source>
</evidence>
<dbReference type="SUPFAM" id="SSF52374">
    <property type="entry name" value="Nucleotidylyl transferase"/>
    <property type="match status" value="1"/>
</dbReference>
<dbReference type="GO" id="GO:0004814">
    <property type="term" value="F:arginine-tRNA ligase activity"/>
    <property type="evidence" value="ECO:0007669"/>
    <property type="project" value="UniProtKB-EC"/>
</dbReference>
<reference evidence="11 12" key="1">
    <citation type="journal article" date="2021" name="Elife">
        <title>Chloroplast acquisition without the gene transfer in kleptoplastic sea slugs, Plakobranchus ocellatus.</title>
        <authorList>
            <person name="Maeda T."/>
            <person name="Takahashi S."/>
            <person name="Yoshida T."/>
            <person name="Shimamura S."/>
            <person name="Takaki Y."/>
            <person name="Nagai Y."/>
            <person name="Toyoda A."/>
            <person name="Suzuki Y."/>
            <person name="Arimoto A."/>
            <person name="Ishii H."/>
            <person name="Satoh N."/>
            <person name="Nishiyama T."/>
            <person name="Hasebe M."/>
            <person name="Maruyama T."/>
            <person name="Minagawa J."/>
            <person name="Obokata J."/>
            <person name="Shigenobu S."/>
        </authorList>
    </citation>
    <scope>NUCLEOTIDE SEQUENCE [LARGE SCALE GENOMIC DNA]</scope>
</reference>
<gene>
    <name evidence="11" type="ORF">ElyMa_004118500</name>
</gene>
<dbReference type="Gene3D" id="3.40.50.620">
    <property type="entry name" value="HUPs"/>
    <property type="match status" value="1"/>
</dbReference>
<accession>A0AAV4GC18</accession>
<evidence type="ECO:0000256" key="6">
    <source>
        <dbReference type="ARBA" id="ARBA00022917"/>
    </source>
</evidence>
<dbReference type="InterPro" id="IPR008909">
    <property type="entry name" value="DALR_anticod-bd"/>
</dbReference>
<evidence type="ECO:0000256" key="5">
    <source>
        <dbReference type="ARBA" id="ARBA00022840"/>
    </source>
</evidence>
<dbReference type="InterPro" id="IPR001278">
    <property type="entry name" value="Arg-tRNA-ligase"/>
</dbReference>
<dbReference type="SMART" id="SM00836">
    <property type="entry name" value="DALR_1"/>
    <property type="match status" value="1"/>
</dbReference>
<dbReference type="InterPro" id="IPR035684">
    <property type="entry name" value="ArgRS_core"/>
</dbReference>
<dbReference type="EMBL" id="BMAT01008371">
    <property type="protein sequence ID" value="GFR83232.1"/>
    <property type="molecule type" value="Genomic_DNA"/>
</dbReference>
<dbReference type="GO" id="GO:0006420">
    <property type="term" value="P:arginyl-tRNA aminoacylation"/>
    <property type="evidence" value="ECO:0007669"/>
    <property type="project" value="InterPro"/>
</dbReference>
<dbReference type="InterPro" id="IPR014729">
    <property type="entry name" value="Rossmann-like_a/b/a_fold"/>
</dbReference>
<evidence type="ECO:0000256" key="4">
    <source>
        <dbReference type="ARBA" id="ARBA00022741"/>
    </source>
</evidence>
<keyword evidence="7 9" id="KW-0030">Aminoacyl-tRNA synthetase</keyword>
<dbReference type="Proteomes" id="UP000762676">
    <property type="component" value="Unassembled WGS sequence"/>
</dbReference>
<dbReference type="PANTHER" id="PTHR11956:SF5">
    <property type="entry name" value="ARGININE--TRNA LIGASE, CYTOPLASMIC"/>
    <property type="match status" value="1"/>
</dbReference>
<dbReference type="AlphaFoldDB" id="A0AAV4GC18"/>
<protein>
    <recommendedName>
        <fullName evidence="2">arginine--tRNA ligase</fullName>
        <ecNumber evidence="2">6.1.1.19</ecNumber>
    </recommendedName>
</protein>
<comment type="catalytic activity">
    <reaction evidence="8">
        <text>tRNA(Arg) + L-arginine + ATP = L-arginyl-tRNA(Arg) + AMP + diphosphate</text>
        <dbReference type="Rhea" id="RHEA:20301"/>
        <dbReference type="Rhea" id="RHEA-COMP:9658"/>
        <dbReference type="Rhea" id="RHEA-COMP:9673"/>
        <dbReference type="ChEBI" id="CHEBI:30616"/>
        <dbReference type="ChEBI" id="CHEBI:32682"/>
        <dbReference type="ChEBI" id="CHEBI:33019"/>
        <dbReference type="ChEBI" id="CHEBI:78442"/>
        <dbReference type="ChEBI" id="CHEBI:78513"/>
        <dbReference type="ChEBI" id="CHEBI:456215"/>
        <dbReference type="EC" id="6.1.1.19"/>
    </reaction>
</comment>
<evidence type="ECO:0000256" key="3">
    <source>
        <dbReference type="ARBA" id="ARBA00022598"/>
    </source>
</evidence>
<keyword evidence="4 9" id="KW-0547">Nucleotide-binding</keyword>
<evidence type="ECO:0000256" key="7">
    <source>
        <dbReference type="ARBA" id="ARBA00023146"/>
    </source>
</evidence>
<keyword evidence="6 9" id="KW-0648">Protein biosynthesis</keyword>
<sequence>MNGYPLDLGLLAAAEAATDVMSLMVPIQTDQPCLEITIISLHHVLSRWNGFLLRGWKNRMGFPRHEVQWCSVAENPQKKKFKSRSGDTVRLRNLLDEGIKRVETRLRDTERDKDLTPEELQKVKESVAYGCIKYADLCHNRTHDYVFSFDKMLDDRGNTAAYLLYTNTRIRSIARNAGVSEASLSEHMKQHGLQLEHPAELKLAKFLMRFPEVLSRVVADLLLHTLCDYLYELTTTFTEFYDNCYCIEKDKATGKIVKVNMDRLLLCEATSHVISACFHILGIEPVDKM</sequence>
<keyword evidence="5 9" id="KW-0067">ATP-binding</keyword>
<dbReference type="FunFam" id="1.10.730.10:FF:000064">
    <property type="entry name" value="Probable arginine--tRNA ligase, cytoplasmic"/>
    <property type="match status" value="1"/>
</dbReference>
<dbReference type="GO" id="GO:0005524">
    <property type="term" value="F:ATP binding"/>
    <property type="evidence" value="ECO:0007669"/>
    <property type="project" value="UniProtKB-KW"/>
</dbReference>
<dbReference type="Pfam" id="PF00750">
    <property type="entry name" value="tRNA-synt_1d"/>
    <property type="match status" value="1"/>
</dbReference>
<dbReference type="Pfam" id="PF05746">
    <property type="entry name" value="DALR_1"/>
    <property type="match status" value="1"/>
</dbReference>
<name>A0AAV4GC18_9GAST</name>
<evidence type="ECO:0000313" key="11">
    <source>
        <dbReference type="EMBL" id="GFR83232.1"/>
    </source>
</evidence>
<dbReference type="InterPro" id="IPR009080">
    <property type="entry name" value="tRNAsynth_Ia_anticodon-bd"/>
</dbReference>
<proteinExistence type="inferred from homology"/>
<dbReference type="SUPFAM" id="SSF47323">
    <property type="entry name" value="Anticodon-binding domain of a subclass of class I aminoacyl-tRNA synthetases"/>
    <property type="match status" value="1"/>
</dbReference>
<keyword evidence="12" id="KW-1185">Reference proteome</keyword>
<dbReference type="EC" id="6.1.1.19" evidence="2"/>
<dbReference type="Gene3D" id="1.10.730.10">
    <property type="entry name" value="Isoleucyl-tRNA Synthetase, Domain 1"/>
    <property type="match status" value="1"/>
</dbReference>
<evidence type="ECO:0000256" key="1">
    <source>
        <dbReference type="ARBA" id="ARBA00005594"/>
    </source>
</evidence>